<feature type="domain" description="Glycosyltransferase RgtA/B/C/D-like" evidence="9">
    <location>
        <begin position="62"/>
        <end position="221"/>
    </location>
</feature>
<evidence type="ECO:0000313" key="11">
    <source>
        <dbReference type="Proteomes" id="UP001595616"/>
    </source>
</evidence>
<sequence>MKINNEATLFKISLAAIIIVYVLFMMLDIMEVDAAQYATIAWEMMKSKSYLQVYHRGLDYLDKPPLLFWMSSLSFSALGVHNFAYKLPAVLFLLLGLVSTYKFCELWYNTTTAKFSTLILATCQAYFLMVNDVRTDGLLTGASIFTIWQISVYLKSDKNINLVWAVVGLALGMMAKGAIAYIIIISAIGGHLLLTLNWKAIFNYKWLLGVVGVLILLSPMCYGLYQQFDLHPEKFVYGLQGPSGLRFYFWIQSFGRITGENYWQNDTGFFFFFHTILWDFQPWIFLFIPALFSAIKAIFTKTYKESISLFGFVLPFLALSTSHYKLPHYIFVLLPFAAVITADFLISRKQKTMELISKITIGFYTAYFTLGGLCIFYFFPEKSILLISVWIIGFVLYFLFFYKLPKNAPQRLLYPIAWAAICLGFIMSKSLYPNLLQYQAGAMAGKTYHKTGAGNPFYLFKEGESFALDYYSQKIVNPADSTKMADYPIGTLLYASAEGKARLDQEFGDTYKQEKEFDYFPVTRLSINFLRPEKREKTLEKKYLYRKVK</sequence>
<dbReference type="EMBL" id="JBHRYQ010000001">
    <property type="protein sequence ID" value="MFC3811233.1"/>
    <property type="molecule type" value="Genomic_DNA"/>
</dbReference>
<evidence type="ECO:0000256" key="8">
    <source>
        <dbReference type="SAM" id="Phobius"/>
    </source>
</evidence>
<accession>A0ABV7YV86</accession>
<evidence type="ECO:0000256" key="4">
    <source>
        <dbReference type="ARBA" id="ARBA00022679"/>
    </source>
</evidence>
<keyword evidence="6 8" id="KW-1133">Transmembrane helix</keyword>
<feature type="transmembrane region" description="Helical" evidence="8">
    <location>
        <begin position="359"/>
        <end position="378"/>
    </location>
</feature>
<keyword evidence="3 10" id="KW-0328">Glycosyltransferase</keyword>
<evidence type="ECO:0000256" key="5">
    <source>
        <dbReference type="ARBA" id="ARBA00022692"/>
    </source>
</evidence>
<evidence type="ECO:0000256" key="7">
    <source>
        <dbReference type="ARBA" id="ARBA00023136"/>
    </source>
</evidence>
<comment type="caution">
    <text evidence="10">The sequence shown here is derived from an EMBL/GenBank/DDBJ whole genome shotgun (WGS) entry which is preliminary data.</text>
</comment>
<protein>
    <submittedName>
        <fullName evidence="10">ArnT family glycosyltransferase</fullName>
        <ecNumber evidence="10">2.4.-.-</ecNumber>
    </submittedName>
</protein>
<evidence type="ECO:0000313" key="10">
    <source>
        <dbReference type="EMBL" id="MFC3811233.1"/>
    </source>
</evidence>
<feature type="transmembrane region" description="Helical" evidence="8">
    <location>
        <begin position="206"/>
        <end position="225"/>
    </location>
</feature>
<organism evidence="10 11">
    <name type="scientific">Lacihabitans lacunae</name>
    <dbReference type="NCBI Taxonomy" id="1028214"/>
    <lineage>
        <taxon>Bacteria</taxon>
        <taxon>Pseudomonadati</taxon>
        <taxon>Bacteroidota</taxon>
        <taxon>Cytophagia</taxon>
        <taxon>Cytophagales</taxon>
        <taxon>Leadbetterellaceae</taxon>
        <taxon>Lacihabitans</taxon>
    </lineage>
</organism>
<proteinExistence type="predicted"/>
<keyword evidence="11" id="KW-1185">Reference proteome</keyword>
<dbReference type="InterPro" id="IPR050297">
    <property type="entry name" value="LipidA_mod_glycosyltrf_83"/>
</dbReference>
<keyword evidence="5 8" id="KW-0812">Transmembrane</keyword>
<reference evidence="11" key="1">
    <citation type="journal article" date="2019" name="Int. J. Syst. Evol. Microbiol.">
        <title>The Global Catalogue of Microorganisms (GCM) 10K type strain sequencing project: providing services to taxonomists for standard genome sequencing and annotation.</title>
        <authorList>
            <consortium name="The Broad Institute Genomics Platform"/>
            <consortium name="The Broad Institute Genome Sequencing Center for Infectious Disease"/>
            <person name="Wu L."/>
            <person name="Ma J."/>
        </authorList>
    </citation>
    <scope>NUCLEOTIDE SEQUENCE [LARGE SCALE GENOMIC DNA]</scope>
    <source>
        <strain evidence="11">CECT 7956</strain>
    </source>
</reference>
<evidence type="ECO:0000259" key="9">
    <source>
        <dbReference type="Pfam" id="PF13231"/>
    </source>
</evidence>
<keyword evidence="2" id="KW-1003">Cell membrane</keyword>
<feature type="transmembrane region" description="Helical" evidence="8">
    <location>
        <begin position="306"/>
        <end position="323"/>
    </location>
</feature>
<feature type="transmembrane region" description="Helical" evidence="8">
    <location>
        <begin position="412"/>
        <end position="432"/>
    </location>
</feature>
<name>A0ABV7YV86_9BACT</name>
<feature type="transmembrane region" description="Helical" evidence="8">
    <location>
        <begin position="329"/>
        <end position="347"/>
    </location>
</feature>
<dbReference type="GO" id="GO:0016757">
    <property type="term" value="F:glycosyltransferase activity"/>
    <property type="evidence" value="ECO:0007669"/>
    <property type="project" value="UniProtKB-KW"/>
</dbReference>
<evidence type="ECO:0000256" key="6">
    <source>
        <dbReference type="ARBA" id="ARBA00022989"/>
    </source>
</evidence>
<evidence type="ECO:0000256" key="3">
    <source>
        <dbReference type="ARBA" id="ARBA00022676"/>
    </source>
</evidence>
<evidence type="ECO:0000256" key="1">
    <source>
        <dbReference type="ARBA" id="ARBA00004651"/>
    </source>
</evidence>
<feature type="transmembrane region" description="Helical" evidence="8">
    <location>
        <begin position="384"/>
        <end position="400"/>
    </location>
</feature>
<feature type="transmembrane region" description="Helical" evidence="8">
    <location>
        <begin position="162"/>
        <end position="194"/>
    </location>
</feature>
<dbReference type="RefSeq" id="WP_379838063.1">
    <property type="nucleotide sequence ID" value="NZ_JBHRYQ010000001.1"/>
</dbReference>
<dbReference type="Proteomes" id="UP001595616">
    <property type="component" value="Unassembled WGS sequence"/>
</dbReference>
<keyword evidence="7 8" id="KW-0472">Membrane</keyword>
<dbReference type="Pfam" id="PF13231">
    <property type="entry name" value="PMT_2"/>
    <property type="match status" value="1"/>
</dbReference>
<dbReference type="PANTHER" id="PTHR33908">
    <property type="entry name" value="MANNOSYLTRANSFERASE YKCB-RELATED"/>
    <property type="match status" value="1"/>
</dbReference>
<dbReference type="InterPro" id="IPR038731">
    <property type="entry name" value="RgtA/B/C-like"/>
</dbReference>
<comment type="subcellular location">
    <subcellularLocation>
        <location evidence="1">Cell membrane</location>
        <topology evidence="1">Multi-pass membrane protein</topology>
    </subcellularLocation>
</comment>
<feature type="transmembrane region" description="Helical" evidence="8">
    <location>
        <begin position="280"/>
        <end position="299"/>
    </location>
</feature>
<dbReference type="PANTHER" id="PTHR33908:SF3">
    <property type="entry name" value="UNDECAPRENYL PHOSPHATE-ALPHA-4-AMINO-4-DEOXY-L-ARABINOSE ARABINOSYL TRANSFERASE"/>
    <property type="match status" value="1"/>
</dbReference>
<keyword evidence="4 10" id="KW-0808">Transferase</keyword>
<evidence type="ECO:0000256" key="2">
    <source>
        <dbReference type="ARBA" id="ARBA00022475"/>
    </source>
</evidence>
<gene>
    <name evidence="10" type="ORF">ACFOOI_11250</name>
</gene>
<dbReference type="EC" id="2.4.-.-" evidence="10"/>
<feature type="transmembrane region" description="Helical" evidence="8">
    <location>
        <begin position="7"/>
        <end position="27"/>
    </location>
</feature>
<feature type="transmembrane region" description="Helical" evidence="8">
    <location>
        <begin position="114"/>
        <end position="130"/>
    </location>
</feature>